<sequence>MPPKKSVAIPVRSDGLAGEKVIVTGEVKGQTRSSAAQVLKDAGATIEKSLNKKVTLLVVGEKPGEEKLAKAEDLGCKVVTWDEVMDDIKKGGNDDDAEETEDEEEESEVEKPKPKSTKATQKSTAKTAPKAATKTASAKAAPKSSAKPAAKSKTQSKSSVLLDGKTVIVTGTVPGHERKEVSSILEDAGATVAKSLNKSVELVIIGVKPGPDKLKKINDMGIETIEWDQVADELGLEVAPQVKIAEVKPGKAPGSIDGMTLLITGEIDGHTRSSAQKVLAKEGAKFAKSLTNAVEMVVLGVNPGPDKLESIKKKGIETCNWDDLVKELGIEDGAPPKKKARKS</sequence>
<feature type="domain" description="BRCT" evidence="2">
    <location>
        <begin position="11"/>
        <end position="91"/>
    </location>
</feature>
<evidence type="ECO:0000313" key="4">
    <source>
        <dbReference type="Proteomes" id="UP001152607"/>
    </source>
</evidence>
<organism evidence="3 4">
    <name type="scientific">Periconia digitata</name>
    <dbReference type="NCBI Taxonomy" id="1303443"/>
    <lineage>
        <taxon>Eukaryota</taxon>
        <taxon>Fungi</taxon>
        <taxon>Dikarya</taxon>
        <taxon>Ascomycota</taxon>
        <taxon>Pezizomycotina</taxon>
        <taxon>Dothideomycetes</taxon>
        <taxon>Pleosporomycetidae</taxon>
        <taxon>Pleosporales</taxon>
        <taxon>Massarineae</taxon>
        <taxon>Periconiaceae</taxon>
        <taxon>Periconia</taxon>
    </lineage>
</organism>
<dbReference type="CDD" id="cd17748">
    <property type="entry name" value="BRCT_DNA_ligase_like"/>
    <property type="match status" value="1"/>
</dbReference>
<dbReference type="Gene3D" id="3.40.50.10190">
    <property type="entry name" value="BRCT domain"/>
    <property type="match status" value="3"/>
</dbReference>
<reference evidence="3" key="1">
    <citation type="submission" date="2023-01" db="EMBL/GenBank/DDBJ databases">
        <authorList>
            <person name="Van Ghelder C."/>
            <person name="Rancurel C."/>
        </authorList>
    </citation>
    <scope>NUCLEOTIDE SEQUENCE</scope>
    <source>
        <strain evidence="3">CNCM I-4278</strain>
    </source>
</reference>
<proteinExistence type="predicted"/>
<dbReference type="SUPFAM" id="SSF52113">
    <property type="entry name" value="BRCT domain"/>
    <property type="match status" value="3"/>
</dbReference>
<name>A0A9W4UPC1_9PLEO</name>
<keyword evidence="4" id="KW-1185">Reference proteome</keyword>
<dbReference type="AlphaFoldDB" id="A0A9W4UPC1"/>
<gene>
    <name evidence="3" type="ORF">PDIGIT_LOCUS12542</name>
</gene>
<feature type="compositionally biased region" description="Acidic residues" evidence="1">
    <location>
        <begin position="94"/>
        <end position="108"/>
    </location>
</feature>
<dbReference type="Pfam" id="PF00533">
    <property type="entry name" value="BRCT"/>
    <property type="match status" value="3"/>
</dbReference>
<dbReference type="PROSITE" id="PS50172">
    <property type="entry name" value="BRCT"/>
    <property type="match status" value="3"/>
</dbReference>
<dbReference type="InterPro" id="IPR036420">
    <property type="entry name" value="BRCT_dom_sf"/>
</dbReference>
<dbReference type="Proteomes" id="UP001152607">
    <property type="component" value="Unassembled WGS sequence"/>
</dbReference>
<feature type="compositionally biased region" description="Low complexity" evidence="1">
    <location>
        <begin position="117"/>
        <end position="157"/>
    </location>
</feature>
<accession>A0A9W4UPC1</accession>
<evidence type="ECO:0000313" key="3">
    <source>
        <dbReference type="EMBL" id="CAI6339384.1"/>
    </source>
</evidence>
<dbReference type="OrthoDB" id="446168at2759"/>
<dbReference type="SMART" id="SM00292">
    <property type="entry name" value="BRCT"/>
    <property type="match status" value="3"/>
</dbReference>
<feature type="domain" description="BRCT" evidence="2">
    <location>
        <begin position="251"/>
        <end position="321"/>
    </location>
</feature>
<dbReference type="InterPro" id="IPR001357">
    <property type="entry name" value="BRCT_dom"/>
</dbReference>
<evidence type="ECO:0000259" key="2">
    <source>
        <dbReference type="PROSITE" id="PS50172"/>
    </source>
</evidence>
<feature type="region of interest" description="Disordered" evidence="1">
    <location>
        <begin position="86"/>
        <end position="157"/>
    </location>
</feature>
<feature type="domain" description="BRCT" evidence="2">
    <location>
        <begin position="157"/>
        <end position="227"/>
    </location>
</feature>
<evidence type="ECO:0000256" key="1">
    <source>
        <dbReference type="SAM" id="MobiDB-lite"/>
    </source>
</evidence>
<comment type="caution">
    <text evidence="3">The sequence shown here is derived from an EMBL/GenBank/DDBJ whole genome shotgun (WGS) entry which is preliminary data.</text>
</comment>
<dbReference type="EMBL" id="CAOQHR010000009">
    <property type="protein sequence ID" value="CAI6339384.1"/>
    <property type="molecule type" value="Genomic_DNA"/>
</dbReference>
<protein>
    <recommendedName>
        <fullName evidence="2">BRCT domain-containing protein</fullName>
    </recommendedName>
</protein>